<dbReference type="PRINTS" id="PR01217">
    <property type="entry name" value="PRICHEXTENSN"/>
</dbReference>
<proteinExistence type="predicted"/>
<feature type="non-terminal residue" evidence="3">
    <location>
        <position position="151"/>
    </location>
</feature>
<feature type="non-terminal residue" evidence="3">
    <location>
        <position position="1"/>
    </location>
</feature>
<dbReference type="Pfam" id="PF12499">
    <property type="entry name" value="DUF3707"/>
    <property type="match status" value="1"/>
</dbReference>
<feature type="domain" description="Pherophorin" evidence="2">
    <location>
        <begin position="4"/>
        <end position="63"/>
    </location>
</feature>
<evidence type="ECO:0000256" key="1">
    <source>
        <dbReference type="SAM" id="MobiDB-lite"/>
    </source>
</evidence>
<feature type="region of interest" description="Disordered" evidence="1">
    <location>
        <begin position="74"/>
        <end position="151"/>
    </location>
</feature>
<feature type="compositionally biased region" description="Pro residues" evidence="1">
    <location>
        <begin position="85"/>
        <end position="151"/>
    </location>
</feature>
<evidence type="ECO:0000313" key="4">
    <source>
        <dbReference type="Proteomes" id="UP001054857"/>
    </source>
</evidence>
<reference evidence="3 4" key="1">
    <citation type="journal article" date="2021" name="Sci. Rep.">
        <title>Genome sequencing of the multicellular alga Astrephomene provides insights into convergent evolution of germ-soma differentiation.</title>
        <authorList>
            <person name="Yamashita S."/>
            <person name="Yamamoto K."/>
            <person name="Matsuzaki R."/>
            <person name="Suzuki S."/>
            <person name="Yamaguchi H."/>
            <person name="Hirooka S."/>
            <person name="Minakuchi Y."/>
            <person name="Miyagishima S."/>
            <person name="Kawachi M."/>
            <person name="Toyoda A."/>
            <person name="Nozaki H."/>
        </authorList>
    </citation>
    <scope>NUCLEOTIDE SEQUENCE [LARGE SCALE GENOMIC DNA]</scope>
    <source>
        <strain evidence="3 4">NIES-4017</strain>
    </source>
</reference>
<comment type="caution">
    <text evidence="3">The sequence shown here is derived from an EMBL/GenBank/DDBJ whole genome shotgun (WGS) entry which is preliminary data.</text>
</comment>
<protein>
    <recommendedName>
        <fullName evidence="2">Pherophorin domain-containing protein</fullName>
    </recommendedName>
</protein>
<organism evidence="3 4">
    <name type="scientific">Astrephomene gubernaculifera</name>
    <dbReference type="NCBI Taxonomy" id="47775"/>
    <lineage>
        <taxon>Eukaryota</taxon>
        <taxon>Viridiplantae</taxon>
        <taxon>Chlorophyta</taxon>
        <taxon>core chlorophytes</taxon>
        <taxon>Chlorophyceae</taxon>
        <taxon>CS clade</taxon>
        <taxon>Chlamydomonadales</taxon>
        <taxon>Astrephomenaceae</taxon>
        <taxon>Astrephomene</taxon>
    </lineage>
</organism>
<accession>A0AAD3DWE0</accession>
<keyword evidence="4" id="KW-1185">Reference proteome</keyword>
<gene>
    <name evidence="3" type="ORF">Agub_g10884</name>
</gene>
<name>A0AAD3DWE0_9CHLO</name>
<dbReference type="EMBL" id="BMAR01000028">
    <property type="protein sequence ID" value="GFR49093.1"/>
    <property type="molecule type" value="Genomic_DNA"/>
</dbReference>
<dbReference type="AlphaFoldDB" id="A0AAD3DWE0"/>
<sequence length="151" mass="15651">TDPTAVLKVPALNLNSTQARSVEICHVLGDPCRSPKRLCFNGTSCKYSLFSDAGISVLGGTCCMVGSMPLVLGGSDIDGYDVAPAPGPPKVASPPPTPNPPALIRVVPPPRPLPPSPPFPRPPPRPRPRPPPPSPVKRPPSPPPPSPPPPD</sequence>
<dbReference type="InterPro" id="IPR024616">
    <property type="entry name" value="Pherophorin"/>
</dbReference>
<evidence type="ECO:0000313" key="3">
    <source>
        <dbReference type="EMBL" id="GFR49093.1"/>
    </source>
</evidence>
<dbReference type="Proteomes" id="UP001054857">
    <property type="component" value="Unassembled WGS sequence"/>
</dbReference>
<evidence type="ECO:0000259" key="2">
    <source>
        <dbReference type="Pfam" id="PF12499"/>
    </source>
</evidence>